<name>A0A875SEI9_EENNA</name>
<dbReference type="KEGG" id="bnn:FOA43_004462"/>
<sequence>MNKLIRQVRQRVSIASLDVSGWIDDGFPDFPSVESQQKILSVIVKIAHTNGYYAQRVVKLILERLEASQEKDSVILDGLYEELCELMSEKPMDPTETDILEYTIEADNEETDKDKVIRIRESPRLLLGMGTTGLRTWDASLFLSQYLVEVLRSKTPELAGVRMNFVNRSVIELGCGTGFVGICLYKLFRDQLKQMIFTDGDTRLIDRISTNFALNDMSIDAKDLKVCKLWWGEDDFPNTEINTIVAADVTYDGSVIPDLVETLNEAMSQDNGKYGRVDTAYIAATVRNSSTMAIWTEYLEMGKKDQIWEWEVIESSRNPNKVTTDLSAGDNSWKSVWYPIGVSEIRIYKLSRM</sequence>
<accession>A0A875SEI9</accession>
<dbReference type="GO" id="GO:0008757">
    <property type="term" value="F:S-adenosylmethionine-dependent methyltransferase activity"/>
    <property type="evidence" value="ECO:0007669"/>
    <property type="project" value="UniProtKB-ARBA"/>
</dbReference>
<gene>
    <name evidence="1" type="ORF">FOA43_004462</name>
</gene>
<dbReference type="EMBL" id="CP064815">
    <property type="protein sequence ID" value="QPG77064.1"/>
    <property type="molecule type" value="Genomic_DNA"/>
</dbReference>
<dbReference type="InterPro" id="IPR019410">
    <property type="entry name" value="Methyltransf_16"/>
</dbReference>
<dbReference type="Proteomes" id="UP000662931">
    <property type="component" value="Chromosome 4"/>
</dbReference>
<dbReference type="RefSeq" id="XP_038780629.1">
    <property type="nucleotide sequence ID" value="XM_038924701.1"/>
</dbReference>
<dbReference type="GO" id="GO:0005737">
    <property type="term" value="C:cytoplasm"/>
    <property type="evidence" value="ECO:0007669"/>
    <property type="project" value="TreeGrafter"/>
</dbReference>
<dbReference type="Gene3D" id="3.40.50.150">
    <property type="entry name" value="Vaccinia Virus protein VP39"/>
    <property type="match status" value="1"/>
</dbReference>
<dbReference type="AlphaFoldDB" id="A0A875SEI9"/>
<dbReference type="PANTHER" id="PTHR14614:SF130">
    <property type="entry name" value="PROTEIN-LYSINE N-METHYLTRANSFERASE EEF2KMT"/>
    <property type="match status" value="1"/>
</dbReference>
<dbReference type="InterPro" id="IPR029063">
    <property type="entry name" value="SAM-dependent_MTases_sf"/>
</dbReference>
<proteinExistence type="predicted"/>
<dbReference type="PANTHER" id="PTHR14614">
    <property type="entry name" value="HEPATOCELLULAR CARCINOMA-ASSOCIATED ANTIGEN"/>
    <property type="match status" value="1"/>
</dbReference>
<dbReference type="Pfam" id="PF10294">
    <property type="entry name" value="Methyltransf_16"/>
    <property type="match status" value="1"/>
</dbReference>
<dbReference type="OrthoDB" id="194386at2759"/>
<evidence type="ECO:0008006" key="3">
    <source>
        <dbReference type="Google" id="ProtNLM"/>
    </source>
</evidence>
<dbReference type="GeneID" id="62197862"/>
<organism evidence="1 2">
    <name type="scientific">Eeniella nana</name>
    <name type="common">Yeast</name>
    <name type="synonym">Brettanomyces nanus</name>
    <dbReference type="NCBI Taxonomy" id="13502"/>
    <lineage>
        <taxon>Eukaryota</taxon>
        <taxon>Fungi</taxon>
        <taxon>Dikarya</taxon>
        <taxon>Ascomycota</taxon>
        <taxon>Saccharomycotina</taxon>
        <taxon>Pichiomycetes</taxon>
        <taxon>Pichiales</taxon>
        <taxon>Pichiaceae</taxon>
        <taxon>Brettanomyces</taxon>
    </lineage>
</organism>
<keyword evidence="2" id="KW-1185">Reference proteome</keyword>
<evidence type="ECO:0000313" key="1">
    <source>
        <dbReference type="EMBL" id="QPG77064.1"/>
    </source>
</evidence>
<protein>
    <recommendedName>
        <fullName evidence="3">Methyltransferase</fullName>
    </recommendedName>
</protein>
<dbReference type="SUPFAM" id="SSF53335">
    <property type="entry name" value="S-adenosyl-L-methionine-dependent methyltransferases"/>
    <property type="match status" value="1"/>
</dbReference>
<evidence type="ECO:0000313" key="2">
    <source>
        <dbReference type="Proteomes" id="UP000662931"/>
    </source>
</evidence>
<reference evidence="1" key="1">
    <citation type="submission" date="2020-10" db="EMBL/GenBank/DDBJ databases">
        <authorList>
            <person name="Roach M.J.R."/>
        </authorList>
    </citation>
    <scope>NUCLEOTIDE SEQUENCE</scope>
    <source>
        <strain evidence="1">CBS 1945</strain>
    </source>
</reference>